<accession>A0A2U7UF14</accession>
<dbReference type="GeneID" id="36841447"/>
<protein>
    <submittedName>
        <fullName evidence="2">Uncharacterized protein</fullName>
    </submittedName>
</protein>
<gene>
    <name evidence="2" type="ORF">pmac_cds_304</name>
</gene>
<evidence type="ECO:0000256" key="1">
    <source>
        <dbReference type="SAM" id="MobiDB-lite"/>
    </source>
</evidence>
<dbReference type="Proteomes" id="UP000249758">
    <property type="component" value="Segment"/>
</dbReference>
<feature type="region of interest" description="Disordered" evidence="1">
    <location>
        <begin position="30"/>
        <end position="58"/>
    </location>
</feature>
<dbReference type="RefSeq" id="YP_009480988.1">
    <property type="nucleotide sequence ID" value="NC_037665.1"/>
</dbReference>
<sequence>MSILTKRPFEPAPRDTSLLCNKRVCRDSSTQTVRHRDDDDTVEVDGHGYVDDDDGADESEYDNDHVIAQALVIAAAPGLAHLLGVQMAQALSDHVKSALYDLLDDPTGIESLCAAITSANRPCSDDVSAILYRAARWDLHDTVDVLVVHLCVEDEIDTALAKAVAKDNPDALSLILDSCARNLDASLGAYSRLARDALDRAVEELDGREAIVERLAAICTHDDILLALDACCGSRTQAWGFKALWKHAGLCAHQYIEDMLSGRAYEYLWAKIQRHRPCHGDCILESSDKEDADDDSGDDDGTSDDESVDDAQ</sequence>
<feature type="region of interest" description="Disordered" evidence="1">
    <location>
        <begin position="285"/>
        <end position="312"/>
    </location>
</feature>
<dbReference type="KEGG" id="vg:36841447"/>
<name>A0A2U7UF14_9VIRU</name>
<proteinExistence type="predicted"/>
<reference evidence="2" key="1">
    <citation type="journal article" date="2018" name="Nat. Commun.">
        <title>Diversity and evolution of the emerging Pandoraviridae family.</title>
        <authorList>
            <person name="Legendre M."/>
            <person name="Fabre E."/>
            <person name="Poirot O."/>
            <person name="Jeudy S."/>
            <person name="Lartigue A."/>
            <person name="Alempic J.M."/>
            <person name="Beucher L."/>
            <person name="Philippe N."/>
            <person name="Bertaux L."/>
            <person name="Christo-Foroux E."/>
            <person name="Labadie K."/>
            <person name="Coute Y."/>
            <person name="Abergel C."/>
            <person name="Claverie J.M."/>
        </authorList>
    </citation>
    <scope>NUCLEOTIDE SEQUENCE [LARGE SCALE GENOMIC DNA]</scope>
    <source>
        <strain evidence="2">Macleodensis</strain>
    </source>
</reference>
<organism evidence="2">
    <name type="scientific">Pandoravirus macleodensis</name>
    <dbReference type="NCBI Taxonomy" id="2107707"/>
    <lineage>
        <taxon>Viruses</taxon>
        <taxon>Pandoravirus</taxon>
    </lineage>
</organism>
<dbReference type="EMBL" id="MG011691">
    <property type="protein sequence ID" value="AVK76992.1"/>
    <property type="molecule type" value="Genomic_DNA"/>
</dbReference>
<feature type="compositionally biased region" description="Basic and acidic residues" evidence="1">
    <location>
        <begin position="34"/>
        <end position="50"/>
    </location>
</feature>
<evidence type="ECO:0000313" key="2">
    <source>
        <dbReference type="EMBL" id="AVK76992.1"/>
    </source>
</evidence>
<feature type="compositionally biased region" description="Acidic residues" evidence="1">
    <location>
        <begin position="288"/>
        <end position="312"/>
    </location>
</feature>